<accession>A0A2Z6E052</accession>
<dbReference type="KEGG" id="htl:HPTL_1905"/>
<name>A0A2Z6E052_HYDTE</name>
<gene>
    <name evidence="2" type="ORF">HPTL_1905</name>
</gene>
<evidence type="ECO:0000256" key="1">
    <source>
        <dbReference type="SAM" id="SignalP"/>
    </source>
</evidence>
<keyword evidence="3" id="KW-1185">Reference proteome</keyword>
<reference evidence="2 3" key="1">
    <citation type="submission" date="2018-04" db="EMBL/GenBank/DDBJ databases">
        <title>Complete genome sequence of Hydrogenophilus thermoluteolus TH-1.</title>
        <authorList>
            <person name="Arai H."/>
        </authorList>
    </citation>
    <scope>NUCLEOTIDE SEQUENCE [LARGE SCALE GENOMIC DNA]</scope>
    <source>
        <strain evidence="2 3">TH-1</strain>
    </source>
</reference>
<evidence type="ECO:0000313" key="2">
    <source>
        <dbReference type="EMBL" id="BBD78161.1"/>
    </source>
</evidence>
<keyword evidence="1" id="KW-0732">Signal</keyword>
<dbReference type="OrthoDB" id="9984597at2"/>
<protein>
    <submittedName>
        <fullName evidence="2">Uncharacterized protein</fullName>
    </submittedName>
</protein>
<evidence type="ECO:0000313" key="3">
    <source>
        <dbReference type="Proteomes" id="UP000262004"/>
    </source>
</evidence>
<proteinExistence type="predicted"/>
<dbReference type="RefSeq" id="WP_119335816.1">
    <property type="nucleotide sequence ID" value="NZ_AP018558.1"/>
</dbReference>
<dbReference type="EMBL" id="AP018558">
    <property type="protein sequence ID" value="BBD78161.1"/>
    <property type="molecule type" value="Genomic_DNA"/>
</dbReference>
<dbReference type="AlphaFoldDB" id="A0A2Z6E052"/>
<sequence>MGYGSNRWQKGLWIGGVLALFWASQPADAFVEDEFRPPEEDAPPFDVPETGLFFPRIIYDEQGDDVTRVPYHPTGYNDTAFIKREKFQILKWQQDPPNFVIIFVEDATPYQYETAEVDIMVRIGHFDRLKNLIEASRVVRTSIPIQKGINRIPINVMNYKGDIVQAKLIGVRMKQAYQPVELGD</sequence>
<feature type="chain" id="PRO_5016437523" evidence="1">
    <location>
        <begin position="30"/>
        <end position="184"/>
    </location>
</feature>
<dbReference type="Proteomes" id="UP000262004">
    <property type="component" value="Chromosome"/>
</dbReference>
<feature type="signal peptide" evidence="1">
    <location>
        <begin position="1"/>
        <end position="29"/>
    </location>
</feature>
<organism evidence="2 3">
    <name type="scientific">Hydrogenophilus thermoluteolus</name>
    <name type="common">Pseudomonas hydrogenothermophila</name>
    <dbReference type="NCBI Taxonomy" id="297"/>
    <lineage>
        <taxon>Bacteria</taxon>
        <taxon>Pseudomonadati</taxon>
        <taxon>Pseudomonadota</taxon>
        <taxon>Hydrogenophilia</taxon>
        <taxon>Hydrogenophilales</taxon>
        <taxon>Hydrogenophilaceae</taxon>
        <taxon>Hydrogenophilus</taxon>
    </lineage>
</organism>